<organism evidence="1 2">
    <name type="scientific">Flagellimonas iocasae</name>
    <dbReference type="NCBI Taxonomy" id="2055905"/>
    <lineage>
        <taxon>Bacteria</taxon>
        <taxon>Pseudomonadati</taxon>
        <taxon>Bacteroidota</taxon>
        <taxon>Flavobacteriia</taxon>
        <taxon>Flavobacteriales</taxon>
        <taxon>Flavobacteriaceae</taxon>
        <taxon>Flagellimonas</taxon>
    </lineage>
</organism>
<gene>
    <name evidence="1" type="ORF">ACFSJE_00680</name>
</gene>
<keyword evidence="2" id="KW-1185">Reference proteome</keyword>
<dbReference type="PROSITE" id="PS51257">
    <property type="entry name" value="PROKAR_LIPOPROTEIN"/>
    <property type="match status" value="1"/>
</dbReference>
<sequence length="311" mass="34752">MKCCLYICFSVVIVFISCKNDDGFLEGSITDSRDGKQYQWSEFNGTIWLTEDLQLNGKTTYTFYEALSACPEGWQLASNEDWKVLAENNGGYYFYDTALGNPEEGFENLVDPTGFHATSDANYWTSTPAWEESFTIRSSFIGFFSSDYGGIGNPPAVVMGPNLKSFSMRCRCVQKEPTNTGTFEFQSSDTTYNFGDYFNYSETNGTLTIHAYNLTGTKDEEWAQLTINLDDFLADDIPDASGELRYVVTEELTEFSNDTKTYITEELELSITNYSTSHIEGTFSGILTNSDTNSSEIIPISQGTFSIALGN</sequence>
<name>A0ABW4XRQ1_9FLAO</name>
<protein>
    <recommendedName>
        <fullName evidence="3">Fibrobacter succinogenes major paralogous domain-containing protein</fullName>
    </recommendedName>
</protein>
<dbReference type="RefSeq" id="WP_379829042.1">
    <property type="nucleotide sequence ID" value="NZ_JBHUHU010000001.1"/>
</dbReference>
<evidence type="ECO:0008006" key="3">
    <source>
        <dbReference type="Google" id="ProtNLM"/>
    </source>
</evidence>
<evidence type="ECO:0000313" key="1">
    <source>
        <dbReference type="EMBL" id="MFD2098266.1"/>
    </source>
</evidence>
<dbReference type="EMBL" id="JBHUHU010000001">
    <property type="protein sequence ID" value="MFD2098266.1"/>
    <property type="molecule type" value="Genomic_DNA"/>
</dbReference>
<reference evidence="2" key="1">
    <citation type="journal article" date="2019" name="Int. J. Syst. Evol. Microbiol.">
        <title>The Global Catalogue of Microorganisms (GCM) 10K type strain sequencing project: providing services to taxonomists for standard genome sequencing and annotation.</title>
        <authorList>
            <consortium name="The Broad Institute Genomics Platform"/>
            <consortium name="The Broad Institute Genome Sequencing Center for Infectious Disease"/>
            <person name="Wu L."/>
            <person name="Ma J."/>
        </authorList>
    </citation>
    <scope>NUCLEOTIDE SEQUENCE [LARGE SCALE GENOMIC DNA]</scope>
    <source>
        <strain evidence="2">JCM 3389</strain>
    </source>
</reference>
<accession>A0ABW4XRQ1</accession>
<comment type="caution">
    <text evidence="1">The sequence shown here is derived from an EMBL/GenBank/DDBJ whole genome shotgun (WGS) entry which is preliminary data.</text>
</comment>
<dbReference type="Proteomes" id="UP001597342">
    <property type="component" value="Unassembled WGS sequence"/>
</dbReference>
<evidence type="ECO:0000313" key="2">
    <source>
        <dbReference type="Proteomes" id="UP001597342"/>
    </source>
</evidence>
<proteinExistence type="predicted"/>